<keyword evidence="5" id="KW-0812">Transmembrane</keyword>
<feature type="chain" id="PRO_5046633357" evidence="6">
    <location>
        <begin position="19"/>
        <end position="672"/>
    </location>
</feature>
<keyword evidence="3" id="KW-0902">Two-component regulatory system</keyword>
<organism evidence="8 9">
    <name type="scientific">Algibacter miyuki</name>
    <dbReference type="NCBI Taxonomy" id="1306933"/>
    <lineage>
        <taxon>Bacteria</taxon>
        <taxon>Pseudomonadati</taxon>
        <taxon>Bacteroidota</taxon>
        <taxon>Flavobacteriia</taxon>
        <taxon>Flavobacteriales</taxon>
        <taxon>Flavobacteriaceae</taxon>
        <taxon>Algibacter</taxon>
    </lineage>
</organism>
<evidence type="ECO:0000256" key="6">
    <source>
        <dbReference type="SAM" id="SignalP"/>
    </source>
</evidence>
<dbReference type="InterPro" id="IPR011712">
    <property type="entry name" value="Sig_transdc_His_kin_sub3_dim/P"/>
</dbReference>
<dbReference type="InterPro" id="IPR036890">
    <property type="entry name" value="HATPase_C_sf"/>
</dbReference>
<dbReference type="SUPFAM" id="SSF48452">
    <property type="entry name" value="TPR-like"/>
    <property type="match status" value="2"/>
</dbReference>
<dbReference type="Proteomes" id="UP001589590">
    <property type="component" value="Unassembled WGS sequence"/>
</dbReference>
<dbReference type="GO" id="GO:0016301">
    <property type="term" value="F:kinase activity"/>
    <property type="evidence" value="ECO:0007669"/>
    <property type="project" value="UniProtKB-KW"/>
</dbReference>
<dbReference type="Pfam" id="PF02518">
    <property type="entry name" value="HATPase_c"/>
    <property type="match status" value="1"/>
</dbReference>
<dbReference type="PROSITE" id="PS50005">
    <property type="entry name" value="TPR"/>
    <property type="match status" value="1"/>
</dbReference>
<name>A0ABV5H2P8_9FLAO</name>
<dbReference type="Gene3D" id="1.25.40.10">
    <property type="entry name" value="Tetratricopeptide repeat domain"/>
    <property type="match status" value="1"/>
</dbReference>
<dbReference type="InterPro" id="IPR050482">
    <property type="entry name" value="Sensor_HK_TwoCompSys"/>
</dbReference>
<keyword evidence="1" id="KW-0808">Transferase</keyword>
<keyword evidence="4" id="KW-0802">TPR repeat</keyword>
<dbReference type="InterPro" id="IPR011990">
    <property type="entry name" value="TPR-like_helical_dom_sf"/>
</dbReference>
<dbReference type="InterPro" id="IPR005467">
    <property type="entry name" value="His_kinase_dom"/>
</dbReference>
<dbReference type="InterPro" id="IPR003594">
    <property type="entry name" value="HATPase_dom"/>
</dbReference>
<evidence type="ECO:0000256" key="3">
    <source>
        <dbReference type="ARBA" id="ARBA00023012"/>
    </source>
</evidence>
<evidence type="ECO:0000256" key="2">
    <source>
        <dbReference type="ARBA" id="ARBA00022777"/>
    </source>
</evidence>
<dbReference type="EMBL" id="JBHMFA010000010">
    <property type="protein sequence ID" value="MFB9106021.1"/>
    <property type="molecule type" value="Genomic_DNA"/>
</dbReference>
<evidence type="ECO:0000313" key="9">
    <source>
        <dbReference type="Proteomes" id="UP001589590"/>
    </source>
</evidence>
<protein>
    <submittedName>
        <fullName evidence="8">Histidine kinase</fullName>
    </submittedName>
</protein>
<dbReference type="RefSeq" id="WP_290268487.1">
    <property type="nucleotide sequence ID" value="NZ_JAUFQP010000007.1"/>
</dbReference>
<dbReference type="Pfam" id="PF07730">
    <property type="entry name" value="HisKA_3"/>
    <property type="match status" value="1"/>
</dbReference>
<dbReference type="SUPFAM" id="SSF55874">
    <property type="entry name" value="ATPase domain of HSP90 chaperone/DNA topoisomerase II/histidine kinase"/>
    <property type="match status" value="1"/>
</dbReference>
<evidence type="ECO:0000313" key="8">
    <source>
        <dbReference type="EMBL" id="MFB9106021.1"/>
    </source>
</evidence>
<dbReference type="Gene3D" id="3.30.565.10">
    <property type="entry name" value="Histidine kinase-like ATPase, C-terminal domain"/>
    <property type="match status" value="1"/>
</dbReference>
<evidence type="ECO:0000259" key="7">
    <source>
        <dbReference type="PROSITE" id="PS50109"/>
    </source>
</evidence>
<feature type="transmembrane region" description="Helical" evidence="5">
    <location>
        <begin position="439"/>
        <end position="460"/>
    </location>
</feature>
<feature type="signal peptide" evidence="6">
    <location>
        <begin position="1"/>
        <end position="18"/>
    </location>
</feature>
<dbReference type="PROSITE" id="PS50109">
    <property type="entry name" value="HIS_KIN"/>
    <property type="match status" value="1"/>
</dbReference>
<accession>A0ABV5H2P8</accession>
<evidence type="ECO:0000256" key="1">
    <source>
        <dbReference type="ARBA" id="ARBA00022679"/>
    </source>
</evidence>
<sequence>MRFIRFAFIFFASMTLCAQDLEVNQSVKELSAKIQTSENTERLKWMDSLVSIVKYKSELKYDSIVKQTIRFGIELDSLEFAGNHIADFIYYLNNIARNPEAGLALYNLHIDTFEHLGKSSALTRFYLNVADSYYYLNDLERATEFYNKSIAYAKYSEEERLLAFSYLYLGYTQSDTGKFARASKNIKSAITIFSEEKDTFNILSSKNALSILYSKNSFFKEAETERNEAIELARLSNNTDNLIGLYFNAAQDCKKTSELLKEIEYLELALIANSKTDNVLILKPIILSELVIAYSESNNEELAETHFGELKTMYLDDKSESNRESFVYASSVLEFNKKNYATALAYGKEYLNIRTKKNSYEEIMLAEKFISKVYAAINDPYQSNEHLVNYYKIKDSITNAQNIKSLTYYQTLYETEKRDRQIETQSTSIELLNAENRNMAQLFIFGSLGLLAMFGGILFYRSFINAKKREIVQKEFSQELIKTQEKERTRISKDLHDSVGQQLVLLKWKTQTLNQPDLSQLVQNTLEEVRHISRDLYPVTLTTLGLTNSIEQLLSELDETTELFVNLSIDNVNNDFDEVETLNFYRFIQESLSNVLKHANASSLFVNILKQKNGVKVLIRDNGNGFEVSESVKLNSLGLKTMTERINILKGSLAIKSKKNKGTLILVQIPGH</sequence>
<comment type="caution">
    <text evidence="8">The sequence shown here is derived from an EMBL/GenBank/DDBJ whole genome shotgun (WGS) entry which is preliminary data.</text>
</comment>
<gene>
    <name evidence="8" type="ORF">ACFFU1_14020</name>
</gene>
<evidence type="ECO:0000256" key="4">
    <source>
        <dbReference type="PROSITE-ProRule" id="PRU00339"/>
    </source>
</evidence>
<reference evidence="8 9" key="1">
    <citation type="submission" date="2024-09" db="EMBL/GenBank/DDBJ databases">
        <authorList>
            <person name="Sun Q."/>
            <person name="Mori K."/>
        </authorList>
    </citation>
    <scope>NUCLEOTIDE SEQUENCE [LARGE SCALE GENOMIC DNA]</scope>
    <source>
        <strain evidence="8 9">CECT 8300</strain>
    </source>
</reference>
<keyword evidence="6" id="KW-0732">Signal</keyword>
<dbReference type="SMART" id="SM00028">
    <property type="entry name" value="TPR"/>
    <property type="match status" value="2"/>
</dbReference>
<proteinExistence type="predicted"/>
<dbReference type="Gene3D" id="1.20.5.1930">
    <property type="match status" value="1"/>
</dbReference>
<feature type="domain" description="Histidine kinase" evidence="7">
    <location>
        <begin position="494"/>
        <end position="672"/>
    </location>
</feature>
<keyword evidence="5" id="KW-0472">Membrane</keyword>
<keyword evidence="5" id="KW-1133">Transmembrane helix</keyword>
<dbReference type="PANTHER" id="PTHR24421">
    <property type="entry name" value="NITRATE/NITRITE SENSOR PROTEIN NARX-RELATED"/>
    <property type="match status" value="1"/>
</dbReference>
<dbReference type="InterPro" id="IPR019734">
    <property type="entry name" value="TPR_rpt"/>
</dbReference>
<dbReference type="CDD" id="cd16917">
    <property type="entry name" value="HATPase_UhpB-NarQ-NarX-like"/>
    <property type="match status" value="1"/>
</dbReference>
<keyword evidence="2 8" id="KW-0418">Kinase</keyword>
<keyword evidence="9" id="KW-1185">Reference proteome</keyword>
<feature type="repeat" description="TPR" evidence="4">
    <location>
        <begin position="123"/>
        <end position="156"/>
    </location>
</feature>
<evidence type="ECO:0000256" key="5">
    <source>
        <dbReference type="SAM" id="Phobius"/>
    </source>
</evidence>